<feature type="region of interest" description="Disordered" evidence="1">
    <location>
        <begin position="406"/>
        <end position="453"/>
    </location>
</feature>
<accession>A0A7X3CQ54</accession>
<dbReference type="RefSeq" id="WP_155612132.1">
    <property type="nucleotide sequence ID" value="NZ_WNZW01000007.1"/>
</dbReference>
<sequence>MDKWLSHNNVAKVIALIVSIILWAMVHLDSGTPVAPTPVVNTKVIPNVKIQIVGFDSDNYVLSGLETDKVRLEVRGKRTDITTNFSDYKVKLDLSDVGPGTSSQPLIHELPPGVSLVSMSPSIVKVSIEAKQTKDIAVNIVTKGQPAQGMQLGSPIVAGSGVVQVTLPESELAELARVQGIMDISGITEPVKGKTVKLVAYDKHGQEMRNAVIVPSSVEVDIPITKLYKSVPLEVREVGQLPDGLVVASVESDVKGVAIYGSKEVLEGISSYSVAVDLSQFKGTNQTRYTVDLTPPEGSEKIEPSSVTVTVKVEPPDQRQISGIPITLKQDNSNLAANILDPAEKKMSLTVVGAKEVIDKLKPEDIKITADLSGLGPGTHMVPVVVALPLHLGLAESDQSRQISVELVEKAEPTVTEPEEEQDSNSANDSDAANLPQENAGGSGNNVGGEQKQ</sequence>
<protein>
    <recommendedName>
        <fullName evidence="4">YbbR family protein</fullName>
    </recommendedName>
</protein>
<dbReference type="AlphaFoldDB" id="A0A7X3CQ54"/>
<reference evidence="2 3" key="1">
    <citation type="submission" date="2019-11" db="EMBL/GenBank/DDBJ databases">
        <title>Draft genome sequences of five Paenibacillus species of dairy origin.</title>
        <authorList>
            <person name="Olajide A.M."/>
            <person name="Chen S."/>
            <person name="Lapointe G."/>
        </authorList>
    </citation>
    <scope>NUCLEOTIDE SEQUENCE [LARGE SCALE GENOMIC DNA]</scope>
    <source>
        <strain evidence="2 3">12CR55</strain>
    </source>
</reference>
<dbReference type="Proteomes" id="UP000447876">
    <property type="component" value="Unassembled WGS sequence"/>
</dbReference>
<comment type="caution">
    <text evidence="2">The sequence shown here is derived from an EMBL/GenBank/DDBJ whole genome shotgun (WGS) entry which is preliminary data.</text>
</comment>
<proteinExistence type="predicted"/>
<organism evidence="2 3">
    <name type="scientific">Paenibacillus woosongensis</name>
    <dbReference type="NCBI Taxonomy" id="307580"/>
    <lineage>
        <taxon>Bacteria</taxon>
        <taxon>Bacillati</taxon>
        <taxon>Bacillota</taxon>
        <taxon>Bacilli</taxon>
        <taxon>Bacillales</taxon>
        <taxon>Paenibacillaceae</taxon>
        <taxon>Paenibacillus</taxon>
    </lineage>
</organism>
<dbReference type="InterPro" id="IPR053154">
    <property type="entry name" value="c-di-AMP_regulator"/>
</dbReference>
<evidence type="ECO:0000313" key="3">
    <source>
        <dbReference type="Proteomes" id="UP000447876"/>
    </source>
</evidence>
<dbReference type="Gene3D" id="2.170.120.30">
    <property type="match status" value="2"/>
</dbReference>
<dbReference type="OrthoDB" id="1013291at2"/>
<dbReference type="Pfam" id="PF07949">
    <property type="entry name" value="YbbR"/>
    <property type="match status" value="3"/>
</dbReference>
<evidence type="ECO:0000256" key="1">
    <source>
        <dbReference type="SAM" id="MobiDB-lite"/>
    </source>
</evidence>
<dbReference type="EMBL" id="WNZW01000007">
    <property type="protein sequence ID" value="MUG46755.1"/>
    <property type="molecule type" value="Genomic_DNA"/>
</dbReference>
<feature type="compositionally biased region" description="Low complexity" evidence="1">
    <location>
        <begin position="424"/>
        <end position="434"/>
    </location>
</feature>
<dbReference type="PANTHER" id="PTHR37804:SF1">
    <property type="entry name" value="CDAA REGULATORY PROTEIN CDAR"/>
    <property type="match status" value="1"/>
</dbReference>
<evidence type="ECO:0008006" key="4">
    <source>
        <dbReference type="Google" id="ProtNLM"/>
    </source>
</evidence>
<name>A0A7X3CQ54_9BACL</name>
<dbReference type="InterPro" id="IPR012505">
    <property type="entry name" value="YbbR"/>
</dbReference>
<evidence type="ECO:0000313" key="2">
    <source>
        <dbReference type="EMBL" id="MUG46755.1"/>
    </source>
</evidence>
<gene>
    <name evidence="2" type="ORF">GNP95_17345</name>
</gene>
<dbReference type="Gene3D" id="2.170.120.40">
    <property type="entry name" value="YbbR-like domain"/>
    <property type="match status" value="2"/>
</dbReference>
<dbReference type="PANTHER" id="PTHR37804">
    <property type="entry name" value="CDAA REGULATORY PROTEIN CDAR"/>
    <property type="match status" value="1"/>
</dbReference>